<dbReference type="PANTHER" id="PTHR21666">
    <property type="entry name" value="PEPTIDASE-RELATED"/>
    <property type="match status" value="1"/>
</dbReference>
<reference evidence="5" key="1">
    <citation type="submission" date="2006-03" db="EMBL/GenBank/DDBJ databases">
        <title>Complete sequence of chromosome of Psychrobacter cryohalolentis K5.</title>
        <authorList>
            <consortium name="US DOE Joint Genome Institute"/>
            <person name="Copeland A."/>
            <person name="Lucas S."/>
            <person name="Lapidus A."/>
            <person name="Barry K."/>
            <person name="Detter J.C."/>
            <person name="Glavina del Rio T."/>
            <person name="Hammon N."/>
            <person name="Israni S."/>
            <person name="Dalin E."/>
            <person name="Tice H."/>
            <person name="Pitluck S."/>
            <person name="Brettin T."/>
            <person name="Bruce D."/>
            <person name="Han C."/>
            <person name="Tapia R."/>
            <person name="Sims D.R."/>
            <person name="Gilna P."/>
            <person name="Schmutz J."/>
            <person name="Larimer F."/>
            <person name="Land M."/>
            <person name="Hauser L."/>
            <person name="Kyrpides N."/>
            <person name="Kim E."/>
            <person name="Richardson P."/>
        </authorList>
    </citation>
    <scope>NUCLEOTIDE SEQUENCE</scope>
    <source>
        <strain evidence="5">K5</strain>
    </source>
</reference>
<dbReference type="Pfam" id="PF01551">
    <property type="entry name" value="Peptidase_M23"/>
    <property type="match status" value="1"/>
</dbReference>
<dbReference type="InterPro" id="IPR016047">
    <property type="entry name" value="M23ase_b-sheet_dom"/>
</dbReference>
<dbReference type="KEGG" id="pcr:Pcryo_0661"/>
<comment type="similarity">
    <text evidence="1">Belongs to the E.coli NlpD/Haemophilus LppB family.</text>
</comment>
<dbReference type="RefSeq" id="WP_011513011.1">
    <property type="nucleotide sequence ID" value="NC_007969.1"/>
</dbReference>
<dbReference type="Gene3D" id="3.10.350.10">
    <property type="entry name" value="LysM domain"/>
    <property type="match status" value="1"/>
</dbReference>
<dbReference type="CDD" id="cd00118">
    <property type="entry name" value="LysM"/>
    <property type="match status" value="1"/>
</dbReference>
<dbReference type="PROSITE" id="PS51257">
    <property type="entry name" value="PROKAR_LIPOPROTEIN"/>
    <property type="match status" value="1"/>
</dbReference>
<proteinExistence type="inferred from homology"/>
<dbReference type="STRING" id="335284.Pcryo_0661"/>
<dbReference type="SUPFAM" id="SSF51261">
    <property type="entry name" value="Duplicated hybrid motif"/>
    <property type="match status" value="1"/>
</dbReference>
<dbReference type="PANTHER" id="PTHR21666:SF263">
    <property type="entry name" value="MUREIN HYDROLASE ACTIVATOR NLPD"/>
    <property type="match status" value="1"/>
</dbReference>
<feature type="compositionally biased region" description="Polar residues" evidence="2">
    <location>
        <begin position="121"/>
        <end position="138"/>
    </location>
</feature>
<accession>Q1QD09</accession>
<evidence type="ECO:0000259" key="4">
    <source>
        <dbReference type="PROSITE" id="PS51782"/>
    </source>
</evidence>
<dbReference type="GO" id="GO:0004222">
    <property type="term" value="F:metalloendopeptidase activity"/>
    <property type="evidence" value="ECO:0007669"/>
    <property type="project" value="TreeGrafter"/>
</dbReference>
<evidence type="ECO:0000256" key="2">
    <source>
        <dbReference type="SAM" id="MobiDB-lite"/>
    </source>
</evidence>
<dbReference type="eggNOG" id="COG4942">
    <property type="taxonomic scope" value="Bacteria"/>
</dbReference>
<feature type="compositionally biased region" description="Low complexity" evidence="2">
    <location>
        <begin position="107"/>
        <end position="120"/>
    </location>
</feature>
<evidence type="ECO:0000256" key="1">
    <source>
        <dbReference type="ARBA" id="ARBA00038420"/>
    </source>
</evidence>
<feature type="domain" description="LysM" evidence="4">
    <location>
        <begin position="54"/>
        <end position="98"/>
    </location>
</feature>
<protein>
    <submittedName>
        <fullName evidence="5">Peptidase M23B</fullName>
    </submittedName>
</protein>
<dbReference type="CDD" id="cd12797">
    <property type="entry name" value="M23_peptidase"/>
    <property type="match status" value="1"/>
</dbReference>
<dbReference type="InterPro" id="IPR036779">
    <property type="entry name" value="LysM_dom_sf"/>
</dbReference>
<dbReference type="InterPro" id="IPR018392">
    <property type="entry name" value="LysM"/>
</dbReference>
<name>Q1QD09_PSYCK</name>
<feature type="region of interest" description="Disordered" evidence="2">
    <location>
        <begin position="107"/>
        <end position="141"/>
    </location>
</feature>
<organism evidence="5 6">
    <name type="scientific">Psychrobacter cryohalolentis (strain ATCC BAA-1226 / DSM 17306 / VKM B-2378 / K5)</name>
    <dbReference type="NCBI Taxonomy" id="335284"/>
    <lineage>
        <taxon>Bacteria</taxon>
        <taxon>Pseudomonadati</taxon>
        <taxon>Pseudomonadota</taxon>
        <taxon>Gammaproteobacteria</taxon>
        <taxon>Moraxellales</taxon>
        <taxon>Moraxellaceae</taxon>
        <taxon>Psychrobacter</taxon>
    </lineage>
</organism>
<keyword evidence="3" id="KW-0732">Signal</keyword>
<dbReference type="Gene3D" id="2.70.70.10">
    <property type="entry name" value="Glucose Permease (Domain IIA)"/>
    <property type="match status" value="1"/>
</dbReference>
<dbReference type="SMART" id="SM00257">
    <property type="entry name" value="LysM"/>
    <property type="match status" value="1"/>
</dbReference>
<dbReference type="HOGENOM" id="CLU_029425_0_3_6"/>
<gene>
    <name evidence="5" type="ordered locus">Pcryo_0661</name>
</gene>
<evidence type="ECO:0000313" key="6">
    <source>
        <dbReference type="Proteomes" id="UP000002425"/>
    </source>
</evidence>
<dbReference type="InterPro" id="IPR011055">
    <property type="entry name" value="Dup_hybrid_motif"/>
</dbReference>
<sequence>MKKLIAGSRFITVALLGTMAAATVTMVGCATKPTYQSANQAGPKIITNNQGVPNYHRVQRGDTVSQVAARYNLNYRQIGSLNGLDSKYTIYSGQWLKLWQGEPASANNSNRYNASNNDSAPTQPTYTPPVSSTPNYSQPPVYEVTANATSGYEYPTRNQITRNFDAASSTMGMWFAGNVGDPVQASQSGTVLYSGNGLPEYGNLIMIRHSDNYITAYAHNSQLLVKEGDSVQRGQRIANMGNSGQTNQVGLEFQVRLNGNPIDPRAVLGR</sequence>
<dbReference type="AlphaFoldDB" id="Q1QD09"/>
<dbReference type="Pfam" id="PF01476">
    <property type="entry name" value="LysM"/>
    <property type="match status" value="1"/>
</dbReference>
<dbReference type="Proteomes" id="UP000002425">
    <property type="component" value="Chromosome"/>
</dbReference>
<feature type="signal peptide" evidence="3">
    <location>
        <begin position="1"/>
        <end position="22"/>
    </location>
</feature>
<feature type="chain" id="PRO_5004195952" evidence="3">
    <location>
        <begin position="23"/>
        <end position="270"/>
    </location>
</feature>
<dbReference type="eggNOG" id="COG1388">
    <property type="taxonomic scope" value="Bacteria"/>
</dbReference>
<keyword evidence="6" id="KW-1185">Reference proteome</keyword>
<evidence type="ECO:0000256" key="3">
    <source>
        <dbReference type="SAM" id="SignalP"/>
    </source>
</evidence>
<dbReference type="EMBL" id="CP000323">
    <property type="protein sequence ID" value="ABE74444.1"/>
    <property type="molecule type" value="Genomic_DNA"/>
</dbReference>
<dbReference type="PROSITE" id="PS51782">
    <property type="entry name" value="LYSM"/>
    <property type="match status" value="1"/>
</dbReference>
<dbReference type="InterPro" id="IPR050570">
    <property type="entry name" value="Cell_wall_metabolism_enzyme"/>
</dbReference>
<evidence type="ECO:0000313" key="5">
    <source>
        <dbReference type="EMBL" id="ABE74444.1"/>
    </source>
</evidence>